<proteinExistence type="predicted"/>
<dbReference type="EMBL" id="JAYMYS010000028">
    <property type="protein sequence ID" value="KAK7376342.1"/>
    <property type="molecule type" value="Genomic_DNA"/>
</dbReference>
<name>A0AAN9NSS7_PSOTE</name>
<evidence type="ECO:0000313" key="2">
    <source>
        <dbReference type="EMBL" id="KAK7376342.1"/>
    </source>
</evidence>
<dbReference type="AlphaFoldDB" id="A0AAN9NSS7"/>
<feature type="compositionally biased region" description="Polar residues" evidence="1">
    <location>
        <begin position="53"/>
        <end position="63"/>
    </location>
</feature>
<dbReference type="Proteomes" id="UP001386955">
    <property type="component" value="Unassembled WGS sequence"/>
</dbReference>
<evidence type="ECO:0000313" key="3">
    <source>
        <dbReference type="Proteomes" id="UP001386955"/>
    </source>
</evidence>
<keyword evidence="3" id="KW-1185">Reference proteome</keyword>
<gene>
    <name evidence="2" type="ORF">VNO78_34808</name>
</gene>
<reference evidence="2 3" key="1">
    <citation type="submission" date="2024-01" db="EMBL/GenBank/DDBJ databases">
        <title>The genomes of 5 underutilized Papilionoideae crops provide insights into root nodulation and disease resistanc.</title>
        <authorList>
            <person name="Jiang F."/>
        </authorList>
    </citation>
    <scope>NUCLEOTIDE SEQUENCE [LARGE SCALE GENOMIC DNA]</scope>
    <source>
        <strain evidence="2">DUOXIRENSHENG_FW03</strain>
        <tissue evidence="2">Leaves</tissue>
    </source>
</reference>
<feature type="region of interest" description="Disordered" evidence="1">
    <location>
        <begin position="1"/>
        <end position="67"/>
    </location>
</feature>
<sequence>MDEGQGTRRSTPSRSLGGTRDLGHDEIISNSTQPTASSAKRSRTMFELDVGSPNDQQKQQRASASGAVPHIFPSFTGEFARDFQAPEHSSSVFHASQNTLQPELLHQQLRNVEMGGNYGGCFPVTSATAQGNGNYHMPTSNFTKQLLGESSSRVQLPPTLDSSYKGHDTGDDAVQRITNFSFWWKQGLRGNIIHPKLEVGESSKSVKMQMTMPDNSQQSTELQMGSFLNPTNPSNGNPQLPRKRTYNVTCRIGRD</sequence>
<comment type="caution">
    <text evidence="2">The sequence shown here is derived from an EMBL/GenBank/DDBJ whole genome shotgun (WGS) entry which is preliminary data.</text>
</comment>
<evidence type="ECO:0000256" key="1">
    <source>
        <dbReference type="SAM" id="MobiDB-lite"/>
    </source>
</evidence>
<accession>A0AAN9NSS7</accession>
<protein>
    <submittedName>
        <fullName evidence="2">Uncharacterized protein</fullName>
    </submittedName>
</protein>
<feature type="compositionally biased region" description="Polar residues" evidence="1">
    <location>
        <begin position="28"/>
        <end position="39"/>
    </location>
</feature>
<feature type="compositionally biased region" description="Polar residues" evidence="1">
    <location>
        <begin position="7"/>
        <end position="16"/>
    </location>
</feature>
<organism evidence="2 3">
    <name type="scientific">Psophocarpus tetragonolobus</name>
    <name type="common">Winged bean</name>
    <name type="synonym">Dolichos tetragonolobus</name>
    <dbReference type="NCBI Taxonomy" id="3891"/>
    <lineage>
        <taxon>Eukaryota</taxon>
        <taxon>Viridiplantae</taxon>
        <taxon>Streptophyta</taxon>
        <taxon>Embryophyta</taxon>
        <taxon>Tracheophyta</taxon>
        <taxon>Spermatophyta</taxon>
        <taxon>Magnoliopsida</taxon>
        <taxon>eudicotyledons</taxon>
        <taxon>Gunneridae</taxon>
        <taxon>Pentapetalae</taxon>
        <taxon>rosids</taxon>
        <taxon>fabids</taxon>
        <taxon>Fabales</taxon>
        <taxon>Fabaceae</taxon>
        <taxon>Papilionoideae</taxon>
        <taxon>50 kb inversion clade</taxon>
        <taxon>NPAAA clade</taxon>
        <taxon>indigoferoid/millettioid clade</taxon>
        <taxon>Phaseoleae</taxon>
        <taxon>Psophocarpus</taxon>
    </lineage>
</organism>